<feature type="region of interest" description="Disordered" evidence="2">
    <location>
        <begin position="88"/>
        <end position="117"/>
    </location>
</feature>
<feature type="compositionally biased region" description="Low complexity" evidence="2">
    <location>
        <begin position="796"/>
        <end position="807"/>
    </location>
</feature>
<feature type="compositionally biased region" description="Basic and acidic residues" evidence="2">
    <location>
        <begin position="90"/>
        <end position="103"/>
    </location>
</feature>
<protein>
    <submittedName>
        <fullName evidence="4">Uncharacterized protein</fullName>
    </submittedName>
</protein>
<organism evidence="4 5">
    <name type="scientific">Fuerstiella marisgermanici</name>
    <dbReference type="NCBI Taxonomy" id="1891926"/>
    <lineage>
        <taxon>Bacteria</taxon>
        <taxon>Pseudomonadati</taxon>
        <taxon>Planctomycetota</taxon>
        <taxon>Planctomycetia</taxon>
        <taxon>Planctomycetales</taxon>
        <taxon>Planctomycetaceae</taxon>
        <taxon>Fuerstiella</taxon>
    </lineage>
</organism>
<keyword evidence="5" id="KW-1185">Reference proteome</keyword>
<feature type="compositionally biased region" description="Basic and acidic residues" evidence="2">
    <location>
        <begin position="1021"/>
        <end position="1036"/>
    </location>
</feature>
<proteinExistence type="predicted"/>
<feature type="compositionally biased region" description="Low complexity" evidence="2">
    <location>
        <begin position="869"/>
        <end position="882"/>
    </location>
</feature>
<feature type="region of interest" description="Disordered" evidence="2">
    <location>
        <begin position="685"/>
        <end position="807"/>
    </location>
</feature>
<keyword evidence="1" id="KW-0175">Coiled coil</keyword>
<feature type="compositionally biased region" description="Polar residues" evidence="2">
    <location>
        <begin position="778"/>
        <end position="794"/>
    </location>
</feature>
<dbReference type="OrthoDB" id="233190at2"/>
<dbReference type="KEGG" id="fmr:Fuma_04325"/>
<feature type="region of interest" description="Disordered" evidence="2">
    <location>
        <begin position="440"/>
        <end position="621"/>
    </location>
</feature>
<feature type="compositionally biased region" description="Polar residues" evidence="2">
    <location>
        <begin position="593"/>
        <end position="621"/>
    </location>
</feature>
<evidence type="ECO:0000256" key="1">
    <source>
        <dbReference type="SAM" id="Coils"/>
    </source>
</evidence>
<feature type="compositionally biased region" description="Polar residues" evidence="2">
    <location>
        <begin position="994"/>
        <end position="1006"/>
    </location>
</feature>
<evidence type="ECO:0000256" key="2">
    <source>
        <dbReference type="SAM" id="MobiDB-lite"/>
    </source>
</evidence>
<feature type="region of interest" description="Disordered" evidence="2">
    <location>
        <begin position="844"/>
        <end position="900"/>
    </location>
</feature>
<feature type="transmembrane region" description="Helical" evidence="3">
    <location>
        <begin position="12"/>
        <end position="32"/>
    </location>
</feature>
<keyword evidence="3" id="KW-1133">Transmembrane helix</keyword>
<evidence type="ECO:0000313" key="5">
    <source>
        <dbReference type="Proteomes" id="UP000187735"/>
    </source>
</evidence>
<dbReference type="AlphaFoldDB" id="A0A1P8WKU6"/>
<dbReference type="RefSeq" id="WP_077025959.1">
    <property type="nucleotide sequence ID" value="NZ_CP017641.1"/>
</dbReference>
<feature type="compositionally biased region" description="Polar residues" evidence="2">
    <location>
        <begin position="883"/>
        <end position="898"/>
    </location>
</feature>
<gene>
    <name evidence="4" type="ORF">Fuma_04325</name>
</gene>
<feature type="compositionally biased region" description="Polar residues" evidence="2">
    <location>
        <begin position="739"/>
        <end position="751"/>
    </location>
</feature>
<evidence type="ECO:0000256" key="3">
    <source>
        <dbReference type="SAM" id="Phobius"/>
    </source>
</evidence>
<accession>A0A1P8WKU6</accession>
<evidence type="ECO:0000313" key="4">
    <source>
        <dbReference type="EMBL" id="APZ94686.1"/>
    </source>
</evidence>
<keyword evidence="3" id="KW-0472">Membrane</keyword>
<dbReference type="Proteomes" id="UP000187735">
    <property type="component" value="Chromosome"/>
</dbReference>
<name>A0A1P8WKU6_9PLAN</name>
<feature type="region of interest" description="Disordered" evidence="2">
    <location>
        <begin position="987"/>
        <end position="1043"/>
    </location>
</feature>
<dbReference type="EMBL" id="CP017641">
    <property type="protein sequence ID" value="APZ94686.1"/>
    <property type="molecule type" value="Genomic_DNA"/>
</dbReference>
<feature type="coiled-coil region" evidence="1">
    <location>
        <begin position="172"/>
        <end position="216"/>
    </location>
</feature>
<keyword evidence="3" id="KW-0812">Transmembrane</keyword>
<feature type="compositionally biased region" description="Polar residues" evidence="2">
    <location>
        <begin position="699"/>
        <end position="716"/>
    </location>
</feature>
<feature type="compositionally biased region" description="Polar residues" evidence="2">
    <location>
        <begin position="845"/>
        <end position="862"/>
    </location>
</feature>
<sequence>MAKRNQQNAISLFPFLAVLVCTMGALILLLLVTTRRMRNDVDAPLAEHYANAGGWGDSASGGDSAAPLWAELDADEDAQVDDFAMAEAGEQQKERPDNSKTTEDPNPFSISLLPPTVEPDSRQLAKKAELEDLQKLLQEEGVRHDFLLKQIEDAKRQLEGGDPDSNRYQIQLHELTTLRQQEESLNQELKNKQALLVDLQTELEQYSKQTEQGEQVLRRRESALISLREITKQKQESAAAGTAETILDFTNRTGTSRTPIVVEVSEAGFEFLPAHIKLTPQEMRGFPANDNPLLAGIFAIHETRNPSTLSSKPYVLLLVRSSGSMMFYAAQRTLSDAGIHFGYELVDEERRISAGSESAEETRVLRQSVLAALGRRSELYGGLAATLDTMKKPSSDDNPRRLSVLPDGSIASAEELTSGWDGQYYAGGVAPPRKATDAFERLAESTDSPKQSKESSDDFPAIAGNPFAHKQHAETQAAPEVASKENPWKLGGQFGQSPEDKASGAVADPNPFSTDNGFPELVNAAPAPANLTASADSFDFPTPNDASGGNVGSGDPAADDQSAHATPNSEPLMADSGWKPGVWKNAWEPVQITPPTANESNGADASQTALDAFTHSQKQPSIAESTVDLEATVAAAAPKAVQLFPRHGLLSGNLGAGSRSTMSGLHVPHTAADTAAQDIVANDTPAAPPEFRLFGDPQPTKTPNTKVPETNQTNRSFVEPSPWSPIMRQQDADPDAENTKTQTADRTSSLDRSGWPAWGTAPSGTATRAAGAAENSFADASNTSVFGPSETRTATPEGAASAGGIIGSGEPPTEVSFLQKFMQSVELQKESQEPDSFLLALMKQGQAQQSTGTASPPTVPSTETRDTTPAVQQAPAAKPAPKNLQTDPPESVKTQPTAPQRYARHRVEIILEKKQLTIGDFEPVDTTGWDEEQILAMVMHGISTELELEAEAGNEGVAPAVEFIVADGMAPVQKMLMRELSGVDIPTRSVKPLRSSQGSPQTTTGPMSDGAARNEVTPKAVTREPAEPAKPSEHKRSGSGLSI</sequence>
<dbReference type="STRING" id="1891926.Fuma_04325"/>
<reference evidence="4 5" key="1">
    <citation type="journal article" date="2016" name="Front. Microbiol.">
        <title>Fuerstia marisgermanicae gen. nov., sp. nov., an Unusual Member of the Phylum Planctomycetes from the German Wadden Sea.</title>
        <authorList>
            <person name="Kohn T."/>
            <person name="Heuer A."/>
            <person name="Jogler M."/>
            <person name="Vollmers J."/>
            <person name="Boedeker C."/>
            <person name="Bunk B."/>
            <person name="Rast P."/>
            <person name="Borchert D."/>
            <person name="Glockner I."/>
            <person name="Freese H.M."/>
            <person name="Klenk H.P."/>
            <person name="Overmann J."/>
            <person name="Kaster A.K."/>
            <person name="Rohde M."/>
            <person name="Wiegand S."/>
            <person name="Jogler C."/>
        </authorList>
    </citation>
    <scope>NUCLEOTIDE SEQUENCE [LARGE SCALE GENOMIC DNA]</scope>
    <source>
        <strain evidence="4 5">NH11</strain>
    </source>
</reference>